<organism evidence="8 9">
    <name type="scientific">Aphanomyces stellatus</name>
    <dbReference type="NCBI Taxonomy" id="120398"/>
    <lineage>
        <taxon>Eukaryota</taxon>
        <taxon>Sar</taxon>
        <taxon>Stramenopiles</taxon>
        <taxon>Oomycota</taxon>
        <taxon>Saprolegniomycetes</taxon>
        <taxon>Saprolegniales</taxon>
        <taxon>Verrucalvaceae</taxon>
        <taxon>Aphanomyces</taxon>
    </lineage>
</organism>
<dbReference type="GO" id="GO:0016020">
    <property type="term" value="C:membrane"/>
    <property type="evidence" value="ECO:0007669"/>
    <property type="project" value="TreeGrafter"/>
</dbReference>
<dbReference type="SUPFAM" id="SSF56112">
    <property type="entry name" value="Protein kinase-like (PK-like)"/>
    <property type="match status" value="1"/>
</dbReference>
<keyword evidence="4" id="KW-0418">Kinase</keyword>
<dbReference type="PANTHER" id="PTHR10048">
    <property type="entry name" value="PHOSPHATIDYLINOSITOL KINASE"/>
    <property type="match status" value="1"/>
</dbReference>
<dbReference type="Gene3D" id="1.10.1070.11">
    <property type="entry name" value="Phosphatidylinositol 3-/4-kinase, catalytic domain"/>
    <property type="match status" value="1"/>
</dbReference>
<dbReference type="InterPro" id="IPR011993">
    <property type="entry name" value="PH-like_dom_sf"/>
</dbReference>
<dbReference type="CDD" id="cd00821">
    <property type="entry name" value="PH"/>
    <property type="match status" value="1"/>
</dbReference>
<comment type="catalytic activity">
    <reaction evidence="1">
        <text>a 1,2-diacyl-sn-glycero-3-phospho-(1D-myo-inositol) + ATP = a 1,2-diacyl-sn-glycero-3-phospho-(1D-myo-inositol 4-phosphate) + ADP + H(+)</text>
        <dbReference type="Rhea" id="RHEA:19877"/>
        <dbReference type="ChEBI" id="CHEBI:15378"/>
        <dbReference type="ChEBI" id="CHEBI:30616"/>
        <dbReference type="ChEBI" id="CHEBI:57880"/>
        <dbReference type="ChEBI" id="CHEBI:58178"/>
        <dbReference type="ChEBI" id="CHEBI:456216"/>
        <dbReference type="EC" id="2.7.1.67"/>
    </reaction>
</comment>
<reference evidence="7" key="2">
    <citation type="submission" date="2019-06" db="EMBL/GenBank/DDBJ databases">
        <title>Genomics analysis of Aphanomyces spp. identifies a new class of oomycete effector associated with host adaptation.</title>
        <authorList>
            <person name="Gaulin E."/>
        </authorList>
    </citation>
    <scope>NUCLEOTIDE SEQUENCE</scope>
    <source>
        <strain evidence="7">CBS 578.67</strain>
    </source>
</reference>
<dbReference type="EC" id="2.7.1.67" evidence="2"/>
<dbReference type="GO" id="GO:0046854">
    <property type="term" value="P:phosphatidylinositol phosphate biosynthetic process"/>
    <property type="evidence" value="ECO:0007669"/>
    <property type="project" value="InterPro"/>
</dbReference>
<sequence>MPTVTECVVGYSGEHEDRGGFTQRIRSARAMNNLDGGGVIETSKIEGYLFVRINKRRRRYCILSGRTLRIFTTKEEAAATAANPRKSCCVVGVKDMAELTKGTKETLVGSMAFQNALIVSTLKSKLVVVEADTKTEKDRWLHAMMSLNFCSDDAERDVVRESLTQPGFDALTAVTLLYKYRDNAVATDMVVDRLAHYAATDIDDVAFYLAQIVHLLVHAETAPTVEKLVALVLSICKAKTYVTHLGNSIHLALHLFWLLEAMVDDCKGTPTYNVVAKLLMSIEAQVVNQHFEMDDLVTLFRDAPSLRDTILTSSAIAATDEPACKDDETRAADYTDRRLDHLSDPEKALLLQWMETERQKRYKYFHDERDFIHALTAISETMRHMEPRETRKAALPGLLAKLVIPEMAYIPLGRATDPFYRVVRVLDHEGTVFSTHSRAPCLLCFEVIEEAGTAVASPKSGGGSAILVPAKTAPLVSSTSSFLDSQHDVLQAFQTHFGQLFRGGDVAEDNNATSDLMDVRILTGSVKEVIDQNIQTTIMRRTSKTTYDMSLAKLMLETSVFGESWHAKKKRLQAASPFGHVTGWNVVSLISKSNDDMRQEVFALQLIAKFQDIFTDARLPLWLRSYRIVSTGHSTGLIETITDAQSLDALKKKPEYKSLRDHFERTYGASHAAHNTALHNYLHSLAAYSLVCYVLQIKDRHNGNILLDTQGHLVHIDFGFLLGIAPGGNWSLEAVPPFKLTKEMIEVLGGVQSPLFAKFVQLFTQGFLALQRHAEKIISMVEIMMHKSTFPCFQNRDVVRELQKLRDRFAETLPLDASVAHAIKLVKLSYKNKWTKRYDQFQKITNGILP</sequence>
<dbReference type="InterPro" id="IPR015433">
    <property type="entry name" value="PI3/4_kinase"/>
</dbReference>
<dbReference type="EMBL" id="CAADRA010002127">
    <property type="protein sequence ID" value="VFT82721.1"/>
    <property type="molecule type" value="Genomic_DNA"/>
</dbReference>
<dbReference type="PROSITE" id="PS00916">
    <property type="entry name" value="PI3_4_KINASE_2"/>
    <property type="match status" value="1"/>
</dbReference>
<evidence type="ECO:0000313" key="9">
    <source>
        <dbReference type="Proteomes" id="UP000332933"/>
    </source>
</evidence>
<evidence type="ECO:0000256" key="2">
    <source>
        <dbReference type="ARBA" id="ARBA00012169"/>
    </source>
</evidence>
<evidence type="ECO:0000259" key="6">
    <source>
        <dbReference type="PROSITE" id="PS50290"/>
    </source>
</evidence>
<evidence type="ECO:0000313" key="8">
    <source>
        <dbReference type="EMBL" id="VFT82721.1"/>
    </source>
</evidence>
<dbReference type="InterPro" id="IPR057754">
    <property type="entry name" value="PI4-kinase_beta/PIK1_cat"/>
</dbReference>
<dbReference type="OrthoDB" id="10264149at2759"/>
<proteinExistence type="predicted"/>
<dbReference type="Gene3D" id="3.30.1010.10">
    <property type="entry name" value="Phosphatidylinositol 3-kinase Catalytic Subunit, Chain A, domain 4"/>
    <property type="match status" value="1"/>
</dbReference>
<gene>
    <name evidence="8" type="primary">Aste57867_5681</name>
    <name evidence="7" type="ORF">As57867_005668</name>
    <name evidence="8" type="ORF">ASTE57867_5681</name>
</gene>
<dbReference type="Proteomes" id="UP000332933">
    <property type="component" value="Unassembled WGS sequence"/>
</dbReference>
<keyword evidence="9" id="KW-1185">Reference proteome</keyword>
<dbReference type="InterPro" id="IPR018936">
    <property type="entry name" value="PI3/4_kinase_CS"/>
</dbReference>
<evidence type="ECO:0000256" key="1">
    <source>
        <dbReference type="ARBA" id="ARBA00001686"/>
    </source>
</evidence>
<dbReference type="FunFam" id="3.30.1010.10:FF:000038">
    <property type="entry name" value="Phosphatidylinositol 4-kinase beta 1"/>
    <property type="match status" value="1"/>
</dbReference>
<protein>
    <recommendedName>
        <fullName evidence="2">1-phosphatidylinositol 4-kinase</fullName>
        <ecNumber evidence="2">2.7.1.67</ecNumber>
    </recommendedName>
</protein>
<dbReference type="Pfam" id="PF00454">
    <property type="entry name" value="PI3_PI4_kinase"/>
    <property type="match status" value="1"/>
</dbReference>
<accession>A0A485KEW6</accession>
<dbReference type="GO" id="GO:0005737">
    <property type="term" value="C:cytoplasm"/>
    <property type="evidence" value="ECO:0007669"/>
    <property type="project" value="TreeGrafter"/>
</dbReference>
<dbReference type="PROSITE" id="PS50003">
    <property type="entry name" value="PH_DOMAIN"/>
    <property type="match status" value="1"/>
</dbReference>
<dbReference type="SUPFAM" id="SSF50729">
    <property type="entry name" value="PH domain-like"/>
    <property type="match status" value="1"/>
</dbReference>
<evidence type="ECO:0000256" key="3">
    <source>
        <dbReference type="ARBA" id="ARBA00022679"/>
    </source>
</evidence>
<dbReference type="EMBL" id="VJMH01002125">
    <property type="protein sequence ID" value="KAF0709984.1"/>
    <property type="molecule type" value="Genomic_DNA"/>
</dbReference>
<dbReference type="InterPro" id="IPR000403">
    <property type="entry name" value="PI3/4_kinase_cat_dom"/>
</dbReference>
<reference evidence="8 9" key="1">
    <citation type="submission" date="2019-03" db="EMBL/GenBank/DDBJ databases">
        <authorList>
            <person name="Gaulin E."/>
            <person name="Dumas B."/>
        </authorList>
    </citation>
    <scope>NUCLEOTIDE SEQUENCE [LARGE SCALE GENOMIC DNA]</scope>
    <source>
        <strain evidence="8">CBS 568.67</strain>
    </source>
</reference>
<dbReference type="FunFam" id="1.10.1070.11:FF:000016">
    <property type="entry name" value="PIK1p Phosphatidylinositol 4-kinase"/>
    <property type="match status" value="1"/>
</dbReference>
<evidence type="ECO:0000256" key="4">
    <source>
        <dbReference type="ARBA" id="ARBA00022777"/>
    </source>
</evidence>
<dbReference type="PANTHER" id="PTHR10048:SF22">
    <property type="entry name" value="PHOSPHATIDYLINOSITOL 4-KINASE BETA"/>
    <property type="match status" value="1"/>
</dbReference>
<dbReference type="InterPro" id="IPR001849">
    <property type="entry name" value="PH_domain"/>
</dbReference>
<dbReference type="CDD" id="cd05168">
    <property type="entry name" value="PI4Kc_III_beta"/>
    <property type="match status" value="1"/>
</dbReference>
<dbReference type="InterPro" id="IPR011009">
    <property type="entry name" value="Kinase-like_dom_sf"/>
</dbReference>
<feature type="domain" description="PH" evidence="5">
    <location>
        <begin position="42"/>
        <end position="149"/>
    </location>
</feature>
<dbReference type="AlphaFoldDB" id="A0A485KEW6"/>
<dbReference type="SMART" id="SM00146">
    <property type="entry name" value="PI3Kc"/>
    <property type="match status" value="1"/>
</dbReference>
<dbReference type="Gene3D" id="2.30.29.30">
    <property type="entry name" value="Pleckstrin-homology domain (PH domain)/Phosphotyrosine-binding domain (PTB)"/>
    <property type="match status" value="1"/>
</dbReference>
<dbReference type="InterPro" id="IPR036940">
    <property type="entry name" value="PI3/4_kinase_cat_sf"/>
</dbReference>
<evidence type="ECO:0000259" key="5">
    <source>
        <dbReference type="PROSITE" id="PS50003"/>
    </source>
</evidence>
<dbReference type="GO" id="GO:0048015">
    <property type="term" value="P:phosphatidylinositol-mediated signaling"/>
    <property type="evidence" value="ECO:0007669"/>
    <property type="project" value="TreeGrafter"/>
</dbReference>
<feature type="domain" description="PI3K/PI4K catalytic" evidence="6">
    <location>
        <begin position="554"/>
        <end position="834"/>
    </location>
</feature>
<evidence type="ECO:0000313" key="7">
    <source>
        <dbReference type="EMBL" id="KAF0709984.1"/>
    </source>
</evidence>
<name>A0A485KEW6_9STRA</name>
<keyword evidence="3" id="KW-0808">Transferase</keyword>
<dbReference type="GO" id="GO:0004430">
    <property type="term" value="F:1-phosphatidylinositol 4-kinase activity"/>
    <property type="evidence" value="ECO:0007669"/>
    <property type="project" value="UniProtKB-EC"/>
</dbReference>
<dbReference type="PROSITE" id="PS50290">
    <property type="entry name" value="PI3_4_KINASE_3"/>
    <property type="match status" value="1"/>
</dbReference>